<evidence type="ECO:0000256" key="2">
    <source>
        <dbReference type="ARBA" id="ARBA00022729"/>
    </source>
</evidence>
<dbReference type="InterPro" id="IPR051010">
    <property type="entry name" value="BCAA_transport"/>
</dbReference>
<evidence type="ECO:0000313" key="7">
    <source>
        <dbReference type="Proteomes" id="UP001438189"/>
    </source>
</evidence>
<dbReference type="InterPro" id="IPR028082">
    <property type="entry name" value="Peripla_BP_I"/>
</dbReference>
<feature type="domain" description="Leucine-binding protein" evidence="5">
    <location>
        <begin position="31"/>
        <end position="369"/>
    </location>
</feature>
<dbReference type="EMBL" id="JBETME010000008">
    <property type="protein sequence ID" value="MES4992599.1"/>
    <property type="molecule type" value="Genomic_DNA"/>
</dbReference>
<evidence type="ECO:0000256" key="1">
    <source>
        <dbReference type="ARBA" id="ARBA00010062"/>
    </source>
</evidence>
<feature type="signal peptide" evidence="4">
    <location>
        <begin position="1"/>
        <end position="29"/>
    </location>
</feature>
<dbReference type="GO" id="GO:0006865">
    <property type="term" value="P:amino acid transport"/>
    <property type="evidence" value="ECO:0007669"/>
    <property type="project" value="UniProtKB-KW"/>
</dbReference>
<comment type="caution">
    <text evidence="6">The sequence shown here is derived from an EMBL/GenBank/DDBJ whole genome shotgun (WGS) entry which is preliminary data.</text>
</comment>
<evidence type="ECO:0000259" key="5">
    <source>
        <dbReference type="Pfam" id="PF13458"/>
    </source>
</evidence>
<keyword evidence="2 4" id="KW-0732">Signal</keyword>
<dbReference type="AlphaFoldDB" id="A0ABD5LL47"/>
<dbReference type="InterPro" id="IPR028081">
    <property type="entry name" value="Leu-bd"/>
</dbReference>
<dbReference type="CDD" id="cd06333">
    <property type="entry name" value="PBP1_ABC_RPA1789-like"/>
    <property type="match status" value="1"/>
</dbReference>
<dbReference type="Pfam" id="PF13458">
    <property type="entry name" value="Peripla_BP_6"/>
    <property type="match status" value="1"/>
</dbReference>
<name>A0ABD5LL47_AGRRD</name>
<evidence type="ECO:0000313" key="6">
    <source>
        <dbReference type="EMBL" id="MES4992599.1"/>
    </source>
</evidence>
<keyword evidence="3" id="KW-0813">Transport</keyword>
<dbReference type="Gene3D" id="3.40.50.2300">
    <property type="match status" value="2"/>
</dbReference>
<keyword evidence="3" id="KW-0029">Amino-acid transport</keyword>
<proteinExistence type="inferred from homology"/>
<dbReference type="SUPFAM" id="SSF53822">
    <property type="entry name" value="Periplasmic binding protein-like I"/>
    <property type="match status" value="1"/>
</dbReference>
<evidence type="ECO:0000256" key="4">
    <source>
        <dbReference type="SAM" id="SignalP"/>
    </source>
</evidence>
<dbReference type="PANTHER" id="PTHR30483:SF38">
    <property type="entry name" value="BLR7848 PROTEIN"/>
    <property type="match status" value="1"/>
</dbReference>
<dbReference type="PANTHER" id="PTHR30483">
    <property type="entry name" value="LEUCINE-SPECIFIC-BINDING PROTEIN"/>
    <property type="match status" value="1"/>
</dbReference>
<feature type="chain" id="PRO_5044839727" evidence="4">
    <location>
        <begin position="30"/>
        <end position="389"/>
    </location>
</feature>
<gene>
    <name evidence="6" type="ORF">ABVB70_19965</name>
</gene>
<dbReference type="Proteomes" id="UP001438189">
    <property type="component" value="Unassembled WGS sequence"/>
</dbReference>
<evidence type="ECO:0000256" key="3">
    <source>
        <dbReference type="ARBA" id="ARBA00022970"/>
    </source>
</evidence>
<sequence>MQNKKGNIVNRIALVLSATISAMPISAHAELKVGVTISASGPAASLGIPERNAIALAPKEMNGETVSYIVLDDASDPTVARRNIERLVTQDGVDIVIGSSTSPASLAMTEVAGRTKTPMISLGASRAIIFPQNENTKWAFKTPFNDATQAAATVKDMIARGYKTVATFAFNDAYGEGWVQEFKPVAEAAGLKIVAQEKFNPKDTSVTAQALKIAAAQPDAVLVVASGTPGALPQIALAQRGYSGQVYQTTGVVNADFIKIGGKAVEGVLIAGNPISVALQLPDGHPAQAEASKFAQAYNERFGGGSVSAFAGYAQDALLLLHAALPKAMEVGDPGTPEFRAALRDAIENSDSVKTTSGPVTMSAGDHNGYSSDAPIIIRVVDGNFTVAR</sequence>
<accession>A0ABD5LL47</accession>
<organism evidence="6 7">
    <name type="scientific">Agrobacterium radiobacter</name>
    <dbReference type="NCBI Taxonomy" id="362"/>
    <lineage>
        <taxon>Bacteria</taxon>
        <taxon>Pseudomonadati</taxon>
        <taxon>Pseudomonadota</taxon>
        <taxon>Alphaproteobacteria</taxon>
        <taxon>Hyphomicrobiales</taxon>
        <taxon>Rhizobiaceae</taxon>
        <taxon>Rhizobium/Agrobacterium group</taxon>
        <taxon>Agrobacterium</taxon>
        <taxon>Agrobacterium tumefaciens complex</taxon>
    </lineage>
</organism>
<comment type="similarity">
    <text evidence="1">Belongs to the leucine-binding protein family.</text>
</comment>
<dbReference type="RefSeq" id="WP_353574542.1">
    <property type="nucleotide sequence ID" value="NZ_JBETME010000008.1"/>
</dbReference>
<reference evidence="6 7" key="1">
    <citation type="submission" date="2024-06" db="EMBL/GenBank/DDBJ databases">
        <title>Genome sequencing of Agrobacterium spp. from tobacco in Serbia.</title>
        <authorList>
            <person name="Ilicic R.J."/>
            <person name="Studholme D.J."/>
            <person name="Jelusic A."/>
            <person name="Barac G."/>
            <person name="Bagi F."/>
            <person name="Popovic Milovanovic T."/>
        </authorList>
    </citation>
    <scope>NUCLEOTIDE SEQUENCE [LARGE SCALE GENOMIC DNA]</scope>
    <source>
        <strain evidence="6 7">DA1</strain>
    </source>
</reference>
<protein>
    <submittedName>
        <fullName evidence="6">ABC transporter substrate-binding protein</fullName>
    </submittedName>
</protein>